<gene>
    <name evidence="9" type="primary">pfkA</name>
    <name evidence="11" type="ORF">SAMN06272739_1301</name>
</gene>
<evidence type="ECO:0000313" key="12">
    <source>
        <dbReference type="Proteomes" id="UP000219482"/>
    </source>
</evidence>
<dbReference type="GO" id="GO:0005524">
    <property type="term" value="F:ATP binding"/>
    <property type="evidence" value="ECO:0007669"/>
    <property type="project" value="UniProtKB-KW"/>
</dbReference>
<feature type="site" description="Important for substrate specificity; cannot use PPi as phosphoryl donor" evidence="9">
    <location>
        <position position="105"/>
    </location>
</feature>
<evidence type="ECO:0000256" key="8">
    <source>
        <dbReference type="ARBA" id="ARBA00023152"/>
    </source>
</evidence>
<dbReference type="InterPro" id="IPR022953">
    <property type="entry name" value="ATP_PFK"/>
</dbReference>
<dbReference type="PANTHER" id="PTHR13697:SF52">
    <property type="entry name" value="ATP-DEPENDENT 6-PHOSPHOFRUCTOKINASE 3"/>
    <property type="match status" value="1"/>
</dbReference>
<keyword evidence="4 9" id="KW-0808">Transferase</keyword>
<dbReference type="GO" id="GO:0070095">
    <property type="term" value="F:fructose-6-phosphate binding"/>
    <property type="evidence" value="ECO:0007669"/>
    <property type="project" value="TreeGrafter"/>
</dbReference>
<dbReference type="InterPro" id="IPR015912">
    <property type="entry name" value="Phosphofructokinase_CS"/>
</dbReference>
<dbReference type="GO" id="GO:0030388">
    <property type="term" value="P:fructose 1,6-bisphosphate metabolic process"/>
    <property type="evidence" value="ECO:0007669"/>
    <property type="project" value="TreeGrafter"/>
</dbReference>
<proteinExistence type="inferred from homology"/>
<feature type="binding site" description="in other chain" evidence="9">
    <location>
        <position position="223"/>
    </location>
    <ligand>
        <name>substrate</name>
        <note>ligand shared between dimeric partners</note>
    </ligand>
</feature>
<dbReference type="PROSITE" id="PS00433">
    <property type="entry name" value="PHOSPHOFRUCTOKINASE"/>
    <property type="match status" value="1"/>
</dbReference>
<evidence type="ECO:0000256" key="9">
    <source>
        <dbReference type="HAMAP-Rule" id="MF_01976"/>
    </source>
</evidence>
<comment type="cofactor">
    <cofactor evidence="1 9">
        <name>Mg(2+)</name>
        <dbReference type="ChEBI" id="CHEBI:18420"/>
    </cofactor>
</comment>
<evidence type="ECO:0000256" key="2">
    <source>
        <dbReference type="ARBA" id="ARBA00004679"/>
    </source>
</evidence>
<dbReference type="GO" id="GO:0042802">
    <property type="term" value="F:identical protein binding"/>
    <property type="evidence" value="ECO:0007669"/>
    <property type="project" value="TreeGrafter"/>
</dbReference>
<dbReference type="SUPFAM" id="SSF53784">
    <property type="entry name" value="Phosphofructokinase"/>
    <property type="match status" value="1"/>
</dbReference>
<dbReference type="NCBIfam" id="TIGR02483">
    <property type="entry name" value="PFK_mixed"/>
    <property type="match status" value="1"/>
</dbReference>
<comment type="similarity">
    <text evidence="9">Belongs to the phosphofructokinase type A (PFKA) family. Mixed-substrate PFK group III subfamily.</text>
</comment>
<dbReference type="PIRSF" id="PIRSF000532">
    <property type="entry name" value="ATP_PFK_prok"/>
    <property type="match status" value="1"/>
</dbReference>
<dbReference type="EC" id="2.7.1.11" evidence="9"/>
<comment type="pathway">
    <text evidence="2 9">Carbohydrate degradation; glycolysis; D-glyceraldehyde 3-phosphate and glycerone phosphate from D-glucose: step 3/4.</text>
</comment>
<evidence type="ECO:0000256" key="3">
    <source>
        <dbReference type="ARBA" id="ARBA00022490"/>
    </source>
</evidence>
<keyword evidence="12" id="KW-1185">Reference proteome</keyword>
<dbReference type="InterPro" id="IPR012003">
    <property type="entry name" value="ATP_PFK_prok-type"/>
</dbReference>
<dbReference type="GO" id="GO:0046872">
    <property type="term" value="F:metal ion binding"/>
    <property type="evidence" value="ECO:0007669"/>
    <property type="project" value="UniProtKB-KW"/>
</dbReference>
<feature type="active site" description="Proton acceptor" evidence="9">
    <location>
        <position position="128"/>
    </location>
</feature>
<feature type="binding site" evidence="9">
    <location>
        <begin position="103"/>
        <end position="106"/>
    </location>
    <ligand>
        <name>ATP</name>
        <dbReference type="ChEBI" id="CHEBI:30616"/>
    </ligand>
</feature>
<comment type="catalytic activity">
    <reaction evidence="9">
        <text>beta-D-fructose 6-phosphate + ATP = beta-D-fructose 1,6-bisphosphate + ADP + H(+)</text>
        <dbReference type="Rhea" id="RHEA:16109"/>
        <dbReference type="ChEBI" id="CHEBI:15378"/>
        <dbReference type="ChEBI" id="CHEBI:30616"/>
        <dbReference type="ChEBI" id="CHEBI:32966"/>
        <dbReference type="ChEBI" id="CHEBI:57634"/>
        <dbReference type="ChEBI" id="CHEBI:456216"/>
        <dbReference type="EC" id="2.7.1.11"/>
    </reaction>
</comment>
<keyword evidence="9" id="KW-0067">ATP-binding</keyword>
<evidence type="ECO:0000256" key="6">
    <source>
        <dbReference type="ARBA" id="ARBA00022777"/>
    </source>
</evidence>
<comment type="subcellular location">
    <subcellularLocation>
        <location evidence="9">Cytoplasm</location>
    </subcellularLocation>
</comment>
<keyword evidence="8 9" id="KW-0324">Glycolysis</keyword>
<feature type="binding site" evidence="9">
    <location>
        <position position="104"/>
    </location>
    <ligand>
        <name>Mg(2+)</name>
        <dbReference type="ChEBI" id="CHEBI:18420"/>
        <note>catalytic</note>
    </ligand>
</feature>
<evidence type="ECO:0000256" key="7">
    <source>
        <dbReference type="ARBA" id="ARBA00022842"/>
    </source>
</evidence>
<dbReference type="Pfam" id="PF00365">
    <property type="entry name" value="PFK"/>
    <property type="match status" value="1"/>
</dbReference>
<dbReference type="HAMAP" id="MF_01976">
    <property type="entry name" value="Phosphofructokinase_III"/>
    <property type="match status" value="1"/>
</dbReference>
<dbReference type="Gene3D" id="3.40.50.450">
    <property type="match status" value="1"/>
</dbReference>
<dbReference type="InterPro" id="IPR035966">
    <property type="entry name" value="PKF_sf"/>
</dbReference>
<feature type="binding site" evidence="9">
    <location>
        <begin position="73"/>
        <end position="74"/>
    </location>
    <ligand>
        <name>ATP</name>
        <dbReference type="ChEBI" id="CHEBI:30616"/>
    </ligand>
</feature>
<keyword evidence="6 9" id="KW-0418">Kinase</keyword>
<dbReference type="GO" id="GO:0016208">
    <property type="term" value="F:AMP binding"/>
    <property type="evidence" value="ECO:0007669"/>
    <property type="project" value="TreeGrafter"/>
</dbReference>
<accession>A0A286GJI7</accession>
<evidence type="ECO:0000313" key="11">
    <source>
        <dbReference type="EMBL" id="SOD95697.1"/>
    </source>
</evidence>
<comment type="caution">
    <text evidence="9">Lacks conserved residue(s) required for the propagation of feature annotation.</text>
</comment>
<feature type="binding site" evidence="9">
    <location>
        <position position="11"/>
    </location>
    <ligand>
        <name>ATP</name>
        <dbReference type="ChEBI" id="CHEBI:30616"/>
    </ligand>
</feature>
<dbReference type="Proteomes" id="UP000219482">
    <property type="component" value="Unassembled WGS sequence"/>
</dbReference>
<evidence type="ECO:0000256" key="4">
    <source>
        <dbReference type="ARBA" id="ARBA00022679"/>
    </source>
</evidence>
<dbReference type="PANTHER" id="PTHR13697">
    <property type="entry name" value="PHOSPHOFRUCTOKINASE"/>
    <property type="match status" value="1"/>
</dbReference>
<keyword evidence="9" id="KW-0547">Nucleotide-binding</keyword>
<comment type="subunit">
    <text evidence="9">Homodimer or homotetramer.</text>
</comment>
<dbReference type="EMBL" id="OCNK01000001">
    <property type="protein sequence ID" value="SOD95697.1"/>
    <property type="molecule type" value="Genomic_DNA"/>
</dbReference>
<comment type="function">
    <text evidence="9">Catalyzes the phosphorylation of D-fructose 6-phosphate to fructose 1,6-bisphosphate by ATP, the first committing step of glycolysis.</text>
</comment>
<dbReference type="PRINTS" id="PR00476">
    <property type="entry name" value="PHFRCTKINASE"/>
</dbReference>
<feature type="binding site" description="in other chain" evidence="9">
    <location>
        <begin position="273"/>
        <end position="276"/>
    </location>
    <ligand>
        <name>substrate</name>
        <note>ligand shared between dimeric partners</note>
    </ligand>
</feature>
<keyword evidence="3 9" id="KW-0963">Cytoplasm</keyword>
<dbReference type="InterPro" id="IPR012829">
    <property type="entry name" value="Phosphofructokinase_III"/>
</dbReference>
<dbReference type="NCBIfam" id="NF002872">
    <property type="entry name" value="PRK03202.1"/>
    <property type="match status" value="1"/>
</dbReference>
<keyword evidence="5 9" id="KW-0479">Metal-binding</keyword>
<evidence type="ECO:0000256" key="5">
    <source>
        <dbReference type="ARBA" id="ARBA00022723"/>
    </source>
</evidence>
<reference evidence="12" key="1">
    <citation type="submission" date="2017-09" db="EMBL/GenBank/DDBJ databases">
        <authorList>
            <person name="Varghese N."/>
            <person name="Submissions S."/>
        </authorList>
    </citation>
    <scope>NUCLEOTIDE SEQUENCE [LARGE SCALE GENOMIC DNA]</scope>
    <source>
        <strain evidence="12">DSM 44270</strain>
    </source>
</reference>
<dbReference type="AlphaFoldDB" id="A0A286GJI7"/>
<dbReference type="InterPro" id="IPR000023">
    <property type="entry name" value="Phosphofructokinase_dom"/>
</dbReference>
<sequence>MLRIGVLTGGGDCPGLNAVIRSVVRTASAHYGSEVVGFRDGWRGLLEDRTTPLDIAAVDGLLTRGGTTLGSARVAPERISNELPQMKDVLATHGIDVLIPIGGEGTLTAAHLLSQAGVPVVGIPKTIDNDIDETDLTFGFDTAVSIATEMIDRLHTTAESHQRVLLVEVMGRHAGWIALHAGLASGAHLTLVPEEPFDIEDVCRLVSERFARGDSHVIGVVAEGATPRPGTMDLRDGGVDEYGHRRFTGVAQQLGAELERRTGKEVRTTVLGHVQRGGTPTSFDRVLATRFGLHATIAAHKGDHGQMVALRGTEIELVPLEKAVARLKTVTPSRLAETAAFTG</sequence>
<feature type="binding site" description="in other chain" evidence="9">
    <location>
        <begin position="126"/>
        <end position="128"/>
    </location>
    <ligand>
        <name>substrate</name>
        <note>ligand shared between dimeric partners</note>
    </ligand>
</feature>
<evidence type="ECO:0000256" key="1">
    <source>
        <dbReference type="ARBA" id="ARBA00001946"/>
    </source>
</evidence>
<evidence type="ECO:0000259" key="10">
    <source>
        <dbReference type="Pfam" id="PF00365"/>
    </source>
</evidence>
<dbReference type="FunFam" id="3.40.50.460:FF:000005">
    <property type="entry name" value="ATP-dependent 6-phosphofructokinase"/>
    <property type="match status" value="1"/>
</dbReference>
<feature type="binding site" evidence="9">
    <location>
        <position position="267"/>
    </location>
    <ligand>
        <name>substrate</name>
        <note>ligand shared between dimeric partners</note>
    </ligand>
</feature>
<dbReference type="GO" id="GO:0047334">
    <property type="term" value="F:diphosphate-fructose-6-phosphate 1-phosphotransferase activity"/>
    <property type="evidence" value="ECO:0007669"/>
    <property type="project" value="InterPro"/>
</dbReference>
<dbReference type="Gene3D" id="3.40.50.460">
    <property type="entry name" value="Phosphofructokinase domain"/>
    <property type="match status" value="1"/>
</dbReference>
<dbReference type="UniPathway" id="UPA00109">
    <property type="reaction ID" value="UER00182"/>
</dbReference>
<organism evidence="11 12">
    <name type="scientific">Blastococcus haudaquaticus</name>
    <dbReference type="NCBI Taxonomy" id="1938745"/>
    <lineage>
        <taxon>Bacteria</taxon>
        <taxon>Bacillati</taxon>
        <taxon>Actinomycetota</taxon>
        <taxon>Actinomycetes</taxon>
        <taxon>Geodermatophilales</taxon>
        <taxon>Geodermatophilaceae</taxon>
        <taxon>Blastococcus</taxon>
    </lineage>
</organism>
<dbReference type="GO" id="GO:0005945">
    <property type="term" value="C:6-phosphofructokinase complex"/>
    <property type="evidence" value="ECO:0007669"/>
    <property type="project" value="TreeGrafter"/>
</dbReference>
<dbReference type="GO" id="GO:0048029">
    <property type="term" value="F:monosaccharide binding"/>
    <property type="evidence" value="ECO:0007669"/>
    <property type="project" value="TreeGrafter"/>
</dbReference>
<keyword evidence="7 9" id="KW-0460">Magnesium</keyword>
<protein>
    <recommendedName>
        <fullName evidence="9">ATP-dependent 6-phosphofructokinase</fullName>
        <shortName evidence="9">ATP-PFK</shortName>
        <shortName evidence="9">Phosphofructokinase</shortName>
        <ecNumber evidence="9">2.7.1.11</ecNumber>
    </recommendedName>
    <alternativeName>
        <fullName evidence="9">Phosphohexokinase</fullName>
    </alternativeName>
</protein>
<dbReference type="GO" id="GO:0003872">
    <property type="term" value="F:6-phosphofructokinase activity"/>
    <property type="evidence" value="ECO:0007669"/>
    <property type="project" value="UniProtKB-UniRule"/>
</dbReference>
<feature type="domain" description="Phosphofructokinase" evidence="10">
    <location>
        <begin position="3"/>
        <end position="296"/>
    </location>
</feature>
<feature type="binding site" evidence="9">
    <location>
        <position position="163"/>
    </location>
    <ligand>
        <name>substrate</name>
        <note>ligand shared between dimeric partners</note>
    </ligand>
</feature>
<dbReference type="GO" id="GO:0061621">
    <property type="term" value="P:canonical glycolysis"/>
    <property type="evidence" value="ECO:0007669"/>
    <property type="project" value="TreeGrafter"/>
</dbReference>
<dbReference type="GO" id="GO:0006002">
    <property type="term" value="P:fructose 6-phosphate metabolic process"/>
    <property type="evidence" value="ECO:0007669"/>
    <property type="project" value="InterPro"/>
</dbReference>
<feature type="binding site" description="in other chain" evidence="9">
    <location>
        <begin position="170"/>
        <end position="172"/>
    </location>
    <ligand>
        <name>substrate</name>
        <note>ligand shared between dimeric partners</note>
    </ligand>
</feature>
<name>A0A286GJI7_9ACTN</name>